<feature type="coiled-coil region" evidence="1">
    <location>
        <begin position="29"/>
        <end position="95"/>
    </location>
</feature>
<name>A0A2H6N139_9SAUR</name>
<evidence type="ECO:0000313" key="2">
    <source>
        <dbReference type="EMBL" id="LAA22222.1"/>
    </source>
</evidence>
<reference evidence="2" key="2">
    <citation type="submission" date="2017-12" db="EMBL/GenBank/DDBJ databases">
        <title>Coralsnake Venomics: Analyses of Venom Gland Transcriptomes and Proteomes of Six Brazilian Taxa.</title>
        <authorList>
            <person name="Aird S.D."/>
            <person name="Jorge da Silva N."/>
            <person name="Qiu L."/>
            <person name="Villar-Briones A."/>
            <person name="Aparecida-Saddi V."/>
            <person name="Campos-Telles M.P."/>
            <person name="Grau M."/>
            <person name="Mikheyev A.S."/>
        </authorList>
    </citation>
    <scope>NUCLEOTIDE SEQUENCE</scope>
    <source>
        <tissue evidence="2">Venom_gland</tissue>
    </source>
</reference>
<protein>
    <submittedName>
        <fullName evidence="2">Uncharacterized protein</fullName>
    </submittedName>
</protein>
<dbReference type="AlphaFoldDB" id="A0A2H6N139"/>
<keyword evidence="1" id="KW-0175">Coiled coil</keyword>
<reference evidence="2" key="1">
    <citation type="submission" date="2017-07" db="EMBL/GenBank/DDBJ databases">
        <authorList>
            <person name="Mikheyev A."/>
            <person name="Grau M."/>
        </authorList>
    </citation>
    <scope>NUCLEOTIDE SEQUENCE</scope>
    <source>
        <tissue evidence="2">Venom_gland</tissue>
    </source>
</reference>
<accession>A0A2H6N139</accession>
<organism evidence="2">
    <name type="scientific">Micrurus carvalhoi</name>
    <dbReference type="NCBI Taxonomy" id="3147026"/>
    <lineage>
        <taxon>Eukaryota</taxon>
        <taxon>Metazoa</taxon>
        <taxon>Chordata</taxon>
        <taxon>Craniata</taxon>
        <taxon>Vertebrata</taxon>
        <taxon>Euteleostomi</taxon>
        <taxon>Lepidosauria</taxon>
        <taxon>Squamata</taxon>
        <taxon>Bifurcata</taxon>
        <taxon>Unidentata</taxon>
        <taxon>Episquamata</taxon>
        <taxon>Toxicofera</taxon>
        <taxon>Serpentes</taxon>
        <taxon>Colubroidea</taxon>
        <taxon>Elapidae</taxon>
        <taxon>Elapinae</taxon>
        <taxon>Micrurus</taxon>
    </lineage>
</organism>
<dbReference type="EMBL" id="IACI01038134">
    <property type="protein sequence ID" value="LAA22222.1"/>
    <property type="molecule type" value="Transcribed_RNA"/>
</dbReference>
<proteinExistence type="predicted"/>
<sequence length="135" mass="16205">MMETFLYYAGKLLFEICLRKYNESQRQRKEYISELLARHQEELEEKNARVIALEEENKKLVSNMVNAVQENCKLKEKLQKKLQETQGRLAQLNTDVTESIEDRRRQCLLEELEGEVEEMCSKVYFSGMFNHHRER</sequence>
<evidence type="ECO:0000256" key="1">
    <source>
        <dbReference type="SAM" id="Coils"/>
    </source>
</evidence>